<evidence type="ECO:0000256" key="1">
    <source>
        <dbReference type="SAM" id="MobiDB-lite"/>
    </source>
</evidence>
<feature type="region of interest" description="Disordered" evidence="1">
    <location>
        <begin position="1"/>
        <end position="74"/>
    </location>
</feature>
<accession>A0A0B7A3H4</accession>
<feature type="non-terminal residue" evidence="2">
    <location>
        <position position="1"/>
    </location>
</feature>
<gene>
    <name evidence="2" type="primary">ORF95644</name>
</gene>
<dbReference type="EMBL" id="HACG01028594">
    <property type="protein sequence ID" value="CEK75459.1"/>
    <property type="molecule type" value="Transcribed_RNA"/>
</dbReference>
<evidence type="ECO:0000313" key="2">
    <source>
        <dbReference type="EMBL" id="CEK75459.1"/>
    </source>
</evidence>
<protein>
    <submittedName>
        <fullName evidence="2">Uncharacterized protein</fullName>
    </submittedName>
</protein>
<dbReference type="AlphaFoldDB" id="A0A0B7A3H4"/>
<reference evidence="2" key="1">
    <citation type="submission" date="2014-12" db="EMBL/GenBank/DDBJ databases">
        <title>Insight into the proteome of Arion vulgaris.</title>
        <authorList>
            <person name="Aradska J."/>
            <person name="Bulat T."/>
            <person name="Smidak R."/>
            <person name="Sarate P."/>
            <person name="Gangsoo J."/>
            <person name="Sialana F."/>
            <person name="Bilban M."/>
            <person name="Lubec G."/>
        </authorList>
    </citation>
    <scope>NUCLEOTIDE SEQUENCE</scope>
    <source>
        <tissue evidence="2">Skin</tissue>
    </source>
</reference>
<feature type="non-terminal residue" evidence="2">
    <location>
        <position position="74"/>
    </location>
</feature>
<sequence>EEDKMRKRQTTERKLPPGAVSMFGSGPNPFVVALKKQQEAAPSEDDDKESWSEDSTKYQPATLPSTFTTAASVT</sequence>
<feature type="compositionally biased region" description="Polar residues" evidence="1">
    <location>
        <begin position="57"/>
        <end position="74"/>
    </location>
</feature>
<organism evidence="2">
    <name type="scientific">Arion vulgaris</name>
    <dbReference type="NCBI Taxonomy" id="1028688"/>
    <lineage>
        <taxon>Eukaryota</taxon>
        <taxon>Metazoa</taxon>
        <taxon>Spiralia</taxon>
        <taxon>Lophotrochozoa</taxon>
        <taxon>Mollusca</taxon>
        <taxon>Gastropoda</taxon>
        <taxon>Heterobranchia</taxon>
        <taxon>Euthyneura</taxon>
        <taxon>Panpulmonata</taxon>
        <taxon>Eupulmonata</taxon>
        <taxon>Stylommatophora</taxon>
        <taxon>Helicina</taxon>
        <taxon>Arionoidea</taxon>
        <taxon>Arionidae</taxon>
        <taxon>Arion</taxon>
    </lineage>
</organism>
<name>A0A0B7A3H4_9EUPU</name>
<proteinExistence type="predicted"/>